<dbReference type="EMBL" id="KL596672">
    <property type="protein sequence ID" value="KER29741.1"/>
    <property type="molecule type" value="Genomic_DNA"/>
</dbReference>
<sequence length="518" mass="57460">MWDGHAFLSLPIRVHGACVNTKEELVAAWGESLHNSADGRGLREDAKRIYKKTYYSHATPISSITVAPQPLNARNLRRISVPRDVDQTDNAPAICSTSQPCIKPRQRESALIKVRQRPRNMQQVAVSYQSKTVWAQAPSFRQHYVLLQTKLHEIREVHSFANEFVFFSRLTWNPAESFVYDFPRQLNQPLNARNLRRLSVPRDVDQTDNAPAICSTSQPCIKPRQRESALNKVRQRPRNMQQVAVSYQSKTVLLNSIESYRPVSPFLGLIRWAQAPSFRQHYVLLQTKLHEIREVHSFANEFVFFSRLTWNPAESFVYDFPRQLNVLHFKFQSLRYSRYRKTCIFIHTTHVTRFGRMPKVIIPLPICSAVSRSLHRPETRSSLTVSWPYRDNGAENQHVWDVRDCLSVGDAMRQLVSRDRSDCADFTRYSRDGGSVGSVDDGGGGGGVGGGVRGGVRGGFGGGGVGGIGGDGVGGVGGGDDDVDAECDGSFISGGSGGRSSCVYVGCDGVGGNGDGGI</sequence>
<protein>
    <submittedName>
        <fullName evidence="1">Uncharacterized protein</fullName>
    </submittedName>
</protein>
<accession>A0A074ZRN0</accession>
<keyword evidence="2" id="KW-1185">Reference proteome</keyword>
<dbReference type="STRING" id="6198.A0A074ZRN0"/>
<reference evidence="1 2" key="1">
    <citation type="submission" date="2013-11" db="EMBL/GenBank/DDBJ databases">
        <title>Opisthorchis viverrini - life in the bile duct.</title>
        <authorList>
            <person name="Young N.D."/>
            <person name="Nagarajan N."/>
            <person name="Lin S.J."/>
            <person name="Korhonen P.K."/>
            <person name="Jex A.R."/>
            <person name="Hall R.S."/>
            <person name="Safavi-Hemami H."/>
            <person name="Kaewkong W."/>
            <person name="Bertrand D."/>
            <person name="Gao S."/>
            <person name="Seet Q."/>
            <person name="Wongkham S."/>
            <person name="Teh B.T."/>
            <person name="Wongkham C."/>
            <person name="Intapan P.M."/>
            <person name="Maleewong W."/>
            <person name="Yang X."/>
            <person name="Hu M."/>
            <person name="Wang Z."/>
            <person name="Hofmann A."/>
            <person name="Sternberg P.W."/>
            <person name="Tan P."/>
            <person name="Wang J."/>
            <person name="Gasser R.B."/>
        </authorList>
    </citation>
    <scope>NUCLEOTIDE SEQUENCE [LARGE SCALE GENOMIC DNA]</scope>
</reference>
<dbReference type="GeneID" id="20317840"/>
<dbReference type="CTD" id="20317840"/>
<name>A0A074ZRN0_OPIVI</name>
<dbReference type="KEGG" id="ovi:T265_03653"/>
<dbReference type="RefSeq" id="XP_009166459.1">
    <property type="nucleotide sequence ID" value="XM_009168195.1"/>
</dbReference>
<gene>
    <name evidence="1" type="ORF">T265_03653</name>
</gene>
<evidence type="ECO:0000313" key="2">
    <source>
        <dbReference type="Proteomes" id="UP000054324"/>
    </source>
</evidence>
<proteinExistence type="predicted"/>
<dbReference type="AlphaFoldDB" id="A0A074ZRN0"/>
<organism evidence="1 2">
    <name type="scientific">Opisthorchis viverrini</name>
    <name type="common">Southeast Asian liver fluke</name>
    <dbReference type="NCBI Taxonomy" id="6198"/>
    <lineage>
        <taxon>Eukaryota</taxon>
        <taxon>Metazoa</taxon>
        <taxon>Spiralia</taxon>
        <taxon>Lophotrochozoa</taxon>
        <taxon>Platyhelminthes</taxon>
        <taxon>Trematoda</taxon>
        <taxon>Digenea</taxon>
        <taxon>Opisthorchiida</taxon>
        <taxon>Opisthorchiata</taxon>
        <taxon>Opisthorchiidae</taxon>
        <taxon>Opisthorchis</taxon>
    </lineage>
</organism>
<dbReference type="OrthoDB" id="449052at2759"/>
<evidence type="ECO:0000313" key="1">
    <source>
        <dbReference type="EMBL" id="KER29741.1"/>
    </source>
</evidence>
<dbReference type="Proteomes" id="UP000054324">
    <property type="component" value="Unassembled WGS sequence"/>
</dbReference>